<protein>
    <submittedName>
        <fullName evidence="1">Uncharacterized protein</fullName>
    </submittedName>
</protein>
<sequence>MTEVVEFASPVLYDKIAQELNVELNKLGHIDDLYPVARAGF</sequence>
<gene>
    <name evidence="1" type="ORF">LCGC14_2469860</name>
</gene>
<feature type="non-terminal residue" evidence="1">
    <location>
        <position position="41"/>
    </location>
</feature>
<name>A0A0F9E4R8_9ZZZZ</name>
<proteinExistence type="predicted"/>
<organism evidence="1">
    <name type="scientific">marine sediment metagenome</name>
    <dbReference type="NCBI Taxonomy" id="412755"/>
    <lineage>
        <taxon>unclassified sequences</taxon>
        <taxon>metagenomes</taxon>
        <taxon>ecological metagenomes</taxon>
    </lineage>
</organism>
<reference evidence="1" key="1">
    <citation type="journal article" date="2015" name="Nature">
        <title>Complex archaea that bridge the gap between prokaryotes and eukaryotes.</title>
        <authorList>
            <person name="Spang A."/>
            <person name="Saw J.H."/>
            <person name="Jorgensen S.L."/>
            <person name="Zaremba-Niedzwiedzka K."/>
            <person name="Martijn J."/>
            <person name="Lind A.E."/>
            <person name="van Eijk R."/>
            <person name="Schleper C."/>
            <person name="Guy L."/>
            <person name="Ettema T.J."/>
        </authorList>
    </citation>
    <scope>NUCLEOTIDE SEQUENCE</scope>
</reference>
<dbReference type="AlphaFoldDB" id="A0A0F9E4R8"/>
<accession>A0A0F9E4R8</accession>
<comment type="caution">
    <text evidence="1">The sequence shown here is derived from an EMBL/GenBank/DDBJ whole genome shotgun (WGS) entry which is preliminary data.</text>
</comment>
<evidence type="ECO:0000313" key="1">
    <source>
        <dbReference type="EMBL" id="KKL19003.1"/>
    </source>
</evidence>
<dbReference type="EMBL" id="LAZR01038647">
    <property type="protein sequence ID" value="KKL19003.1"/>
    <property type="molecule type" value="Genomic_DNA"/>
</dbReference>